<organism evidence="2 3">
    <name type="scientific">Vibrio palustris</name>
    <dbReference type="NCBI Taxonomy" id="1918946"/>
    <lineage>
        <taxon>Bacteria</taxon>
        <taxon>Pseudomonadati</taxon>
        <taxon>Pseudomonadota</taxon>
        <taxon>Gammaproteobacteria</taxon>
        <taxon>Vibrionales</taxon>
        <taxon>Vibrionaceae</taxon>
        <taxon>Vibrio</taxon>
    </lineage>
</organism>
<keyword evidence="1" id="KW-0175">Coiled coil</keyword>
<evidence type="ECO:0000256" key="1">
    <source>
        <dbReference type="SAM" id="Coils"/>
    </source>
</evidence>
<dbReference type="EMBL" id="FUFT01000008">
    <property type="protein sequence ID" value="SJL84886.1"/>
    <property type="molecule type" value="Genomic_DNA"/>
</dbReference>
<proteinExistence type="predicted"/>
<evidence type="ECO:0008006" key="4">
    <source>
        <dbReference type="Google" id="ProtNLM"/>
    </source>
</evidence>
<dbReference type="Gene3D" id="3.30.420.380">
    <property type="match status" value="1"/>
</dbReference>
<sequence length="479" mass="53645">MNIDELKKKIAIKRSASPKIYAVIQPDAIYFSGPQFDADSSQYPLEGREVVQALIEGLKQAECKGSLVDVTLNASLYQSFQIDKPNIPESEWPAALPFLLKDQVRDKATDIVADAYEVPNNKVQAYVVTKAFILELHQQLTTVGCSLGRVLPEQEVWPHCDSELTHFLLLQRSAGSGFKLEAFHDKRCIFQRTLRGIEAPITDSPSEILQLEGLALELQRSTDYLSSQNRQKSLHVLKVCCDEENNHKIVQTLNGSLSIKASLMSEHFALSGDVLLTGVEHTPDYALNLFQEHLKPTKDLFTLNKIVSTCGVIALLMSAWFAYEQFQLSQLQQRLSNDKAIYARLVQERKTLEEKAKSHKPSADKIAQVADTKKQIDKLQFSLDALQSVEPSRLQSYAGVLEGFADITTNTISINQISISGGQLSVQGFAQEASDIPAWVESFKEEFHLVGRTFEKLHISRDGQGHLVFRLSTKKESKR</sequence>
<evidence type="ECO:0000313" key="2">
    <source>
        <dbReference type="EMBL" id="SJL84886.1"/>
    </source>
</evidence>
<dbReference type="STRING" id="1918946.VPAL9027_02889"/>
<accession>A0A1R4B7L5</accession>
<gene>
    <name evidence="2" type="ORF">VPAL9027_02889</name>
</gene>
<dbReference type="InterPro" id="IPR043129">
    <property type="entry name" value="ATPase_NBD"/>
</dbReference>
<dbReference type="SUPFAM" id="SSF53067">
    <property type="entry name" value="Actin-like ATPase domain"/>
    <property type="match status" value="1"/>
</dbReference>
<dbReference type="AlphaFoldDB" id="A0A1R4B7L5"/>
<keyword evidence="3" id="KW-1185">Reference proteome</keyword>
<dbReference type="OrthoDB" id="5296002at2"/>
<name>A0A1R4B7L5_9VIBR</name>
<reference evidence="2 3" key="1">
    <citation type="submission" date="2017-02" db="EMBL/GenBank/DDBJ databases">
        <authorList>
            <person name="Peterson S.W."/>
        </authorList>
    </citation>
    <scope>NUCLEOTIDE SEQUENCE [LARGE SCALE GENOMIC DNA]</scope>
    <source>
        <strain evidence="2 3">CECT 9027</strain>
    </source>
</reference>
<feature type="coiled-coil region" evidence="1">
    <location>
        <begin position="328"/>
        <end position="355"/>
    </location>
</feature>
<dbReference type="RefSeq" id="WP_077315281.1">
    <property type="nucleotide sequence ID" value="NZ_AP024887.1"/>
</dbReference>
<protein>
    <recommendedName>
        <fullName evidence="4">MSHA biogenesis protein MshI</fullName>
    </recommendedName>
</protein>
<evidence type="ECO:0000313" key="3">
    <source>
        <dbReference type="Proteomes" id="UP000189475"/>
    </source>
</evidence>
<dbReference type="Proteomes" id="UP000189475">
    <property type="component" value="Unassembled WGS sequence"/>
</dbReference>